<dbReference type="Pfam" id="PF14329">
    <property type="entry name" value="DUF4386"/>
    <property type="match status" value="1"/>
</dbReference>
<feature type="transmembrane region" description="Helical" evidence="1">
    <location>
        <begin position="97"/>
        <end position="120"/>
    </location>
</feature>
<feature type="transmembrane region" description="Helical" evidence="1">
    <location>
        <begin position="14"/>
        <end position="36"/>
    </location>
</feature>
<organism evidence="2 3">
    <name type="scientific">Paenibacillus taichungensis</name>
    <dbReference type="NCBI Taxonomy" id="484184"/>
    <lineage>
        <taxon>Bacteria</taxon>
        <taxon>Bacillati</taxon>
        <taxon>Bacillota</taxon>
        <taxon>Bacilli</taxon>
        <taxon>Bacillales</taxon>
        <taxon>Paenibacillaceae</taxon>
        <taxon>Paenibacillus</taxon>
    </lineage>
</organism>
<protein>
    <submittedName>
        <fullName evidence="2">DUF4386 domain-containing protein</fullName>
    </submittedName>
</protein>
<keyword evidence="1" id="KW-0812">Transmembrane</keyword>
<evidence type="ECO:0000313" key="2">
    <source>
        <dbReference type="EMBL" id="RAW16157.1"/>
    </source>
</evidence>
<keyword evidence="1" id="KW-1133">Transmembrane helix</keyword>
<feature type="transmembrane region" description="Helical" evidence="1">
    <location>
        <begin position="64"/>
        <end position="85"/>
    </location>
</feature>
<dbReference type="AlphaFoldDB" id="A0A329QV00"/>
<proteinExistence type="predicted"/>
<name>A0A329QV00_9BACL</name>
<gene>
    <name evidence="2" type="ORF">DC345_11825</name>
</gene>
<dbReference type="Proteomes" id="UP000250642">
    <property type="component" value="Unassembled WGS sequence"/>
</dbReference>
<dbReference type="EMBL" id="QEVW01000006">
    <property type="protein sequence ID" value="RAW16157.1"/>
    <property type="molecule type" value="Genomic_DNA"/>
</dbReference>
<reference evidence="2 3" key="1">
    <citation type="submission" date="2018-04" db="EMBL/GenBank/DDBJ databases">
        <title>Paenibacillus taichungensis Genome sequencing and assembly.</title>
        <authorList>
            <person name="Xu J."/>
            <person name="Rensing C."/>
            <person name="Mazhar H.S."/>
        </authorList>
    </citation>
    <scope>NUCLEOTIDE SEQUENCE [LARGE SCALE GENOMIC DNA]</scope>
    <source>
        <strain evidence="2 3">NC1</strain>
    </source>
</reference>
<accession>A0A329QV00</accession>
<evidence type="ECO:0000313" key="3">
    <source>
        <dbReference type="Proteomes" id="UP000250642"/>
    </source>
</evidence>
<feature type="transmembrane region" description="Helical" evidence="1">
    <location>
        <begin position="148"/>
        <end position="168"/>
    </location>
</feature>
<dbReference type="InterPro" id="IPR025495">
    <property type="entry name" value="DUF4386"/>
</dbReference>
<comment type="caution">
    <text evidence="2">The sequence shown here is derived from an EMBL/GenBank/DDBJ whole genome shotgun (WGS) entry which is preliminary data.</text>
</comment>
<sequence>MSTSIQEHCYERKAAVTTGITLIIMALVAFFSYTYIHGKLVVPGDASTTFNQITASYGLFKAEILGWVIILISDVVVSWGLYVFLKPIHQNLSLLGACLRLTYSSLLGIAILNLLIVMLLTGNSDQALLPIEQTQALMLLCLEAFEPIWSVGLIVFGAHLLIVGYVTLKSNRIPKTINILVLLAAVGYIAIHLCKTFLPQYDALITVLQMVFAIPMVAGELGLGIWMLIKGGTQSQRA</sequence>
<evidence type="ECO:0000256" key="1">
    <source>
        <dbReference type="SAM" id="Phobius"/>
    </source>
</evidence>
<keyword evidence="1" id="KW-0472">Membrane</keyword>
<dbReference type="RefSeq" id="WP_113053253.1">
    <property type="nucleotide sequence ID" value="NZ_QEVW01000006.1"/>
</dbReference>
<feature type="transmembrane region" description="Helical" evidence="1">
    <location>
        <begin position="180"/>
        <end position="198"/>
    </location>
</feature>
<feature type="transmembrane region" description="Helical" evidence="1">
    <location>
        <begin position="204"/>
        <end position="229"/>
    </location>
</feature>